<evidence type="ECO:0008006" key="9">
    <source>
        <dbReference type="Google" id="ProtNLM"/>
    </source>
</evidence>
<keyword evidence="4 6" id="KW-1133">Transmembrane helix</keyword>
<evidence type="ECO:0000256" key="3">
    <source>
        <dbReference type="ARBA" id="ARBA00022692"/>
    </source>
</evidence>
<feature type="transmembrane region" description="Helical" evidence="6">
    <location>
        <begin position="50"/>
        <end position="69"/>
    </location>
</feature>
<feature type="transmembrane region" description="Helical" evidence="6">
    <location>
        <begin position="337"/>
        <end position="357"/>
    </location>
</feature>
<keyword evidence="5 6" id="KW-0472">Membrane</keyword>
<protein>
    <recommendedName>
        <fullName evidence="9">Major facilitator superfamily (MFS) profile domain-containing protein</fullName>
    </recommendedName>
</protein>
<accession>A0A3P3Y246</accession>
<comment type="subcellular location">
    <subcellularLocation>
        <location evidence="1">Membrane</location>
        <topology evidence="1">Multi-pass membrane protein</topology>
    </subcellularLocation>
</comment>
<dbReference type="Pfam" id="PF07690">
    <property type="entry name" value="MFS_1"/>
    <property type="match status" value="1"/>
</dbReference>
<dbReference type="AlphaFoldDB" id="A0A3P3Y246"/>
<evidence type="ECO:0000256" key="6">
    <source>
        <dbReference type="SAM" id="Phobius"/>
    </source>
</evidence>
<evidence type="ECO:0000313" key="8">
    <source>
        <dbReference type="Proteomes" id="UP000290189"/>
    </source>
</evidence>
<reference evidence="7 8" key="1">
    <citation type="submission" date="2018-03" db="EMBL/GenBank/DDBJ databases">
        <authorList>
            <person name="Fogelqvist J."/>
        </authorList>
    </citation>
    <scope>NUCLEOTIDE SEQUENCE [LARGE SCALE GENOMIC DNA]</scope>
</reference>
<evidence type="ECO:0000256" key="4">
    <source>
        <dbReference type="ARBA" id="ARBA00022989"/>
    </source>
</evidence>
<dbReference type="GO" id="GO:0005886">
    <property type="term" value="C:plasma membrane"/>
    <property type="evidence" value="ECO:0007669"/>
    <property type="project" value="TreeGrafter"/>
</dbReference>
<organism evidence="7 8">
    <name type="scientific">Plasmodiophora brassicae</name>
    <name type="common">Clubroot disease agent</name>
    <dbReference type="NCBI Taxonomy" id="37360"/>
    <lineage>
        <taxon>Eukaryota</taxon>
        <taxon>Sar</taxon>
        <taxon>Rhizaria</taxon>
        <taxon>Endomyxa</taxon>
        <taxon>Phytomyxea</taxon>
        <taxon>Plasmodiophorida</taxon>
        <taxon>Plasmodiophoridae</taxon>
        <taxon>Plasmodiophora</taxon>
    </lineage>
</organism>
<keyword evidence="7" id="KW-0496">Mitochondrion</keyword>
<feature type="transmembrane region" description="Helical" evidence="6">
    <location>
        <begin position="172"/>
        <end position="193"/>
    </location>
</feature>
<dbReference type="SUPFAM" id="SSF103473">
    <property type="entry name" value="MFS general substrate transporter"/>
    <property type="match status" value="1"/>
</dbReference>
<feature type="transmembrane region" description="Helical" evidence="6">
    <location>
        <begin position="90"/>
        <end position="109"/>
    </location>
</feature>
<keyword evidence="3 6" id="KW-0812">Transmembrane</keyword>
<geneLocation type="mitochondrion" evidence="7"/>
<evidence type="ECO:0000256" key="5">
    <source>
        <dbReference type="ARBA" id="ARBA00023136"/>
    </source>
</evidence>
<feature type="transmembrane region" description="Helical" evidence="6">
    <location>
        <begin position="307"/>
        <end position="330"/>
    </location>
</feature>
<name>A0A3P3Y246_PLABS</name>
<dbReference type="InterPro" id="IPR011701">
    <property type="entry name" value="MFS"/>
</dbReference>
<feature type="transmembrane region" description="Helical" evidence="6">
    <location>
        <begin position="284"/>
        <end position="301"/>
    </location>
</feature>
<dbReference type="InterPro" id="IPR036259">
    <property type="entry name" value="MFS_trans_sf"/>
</dbReference>
<dbReference type="EMBL" id="OVEO01000002">
    <property type="protein sequence ID" value="SPQ94217.1"/>
    <property type="molecule type" value="Genomic_DNA"/>
</dbReference>
<dbReference type="GO" id="GO:0008506">
    <property type="term" value="F:sucrose:proton symporter activity"/>
    <property type="evidence" value="ECO:0007669"/>
    <property type="project" value="TreeGrafter"/>
</dbReference>
<dbReference type="PANTHER" id="PTHR19432">
    <property type="entry name" value="SUGAR TRANSPORTER"/>
    <property type="match status" value="1"/>
</dbReference>
<evidence type="ECO:0000313" key="7">
    <source>
        <dbReference type="EMBL" id="SPQ94217.1"/>
    </source>
</evidence>
<sequence length="370" mass="39317">MSGGAERKQPWQKSYLFATLFSAMASSLAWAVQAGYSTPELLSLGLSRPLVGLVWLMGPFSGIIVQPLVGMLSDNSLVLFSQASRIGQHLGDTSGTVALAVAIAAFMALDCSINAMMAPTRALVADIVPEEQQDEASAYISIHDGLGKATGYLLGSVNLEREVRGIGGELQIVYSIAALVLLVYCSITFFLATDDCGPCTAARDRPASGGGLSVVWRAFAAMPHLPPAAMRVFFVQFCNTFAWFSFMVYGTDYFGNHIYGGSAQAPIGSKAIILYEEGLRTGNFALFALSISSAVFSRFLMPATSKLGLVPVYIAAELMLMVGLLLMPIIRSSAMAVALYAAFGIPFAVSNTIPWMIVTREISSSPDAAP</sequence>
<dbReference type="PANTHER" id="PTHR19432:SF35">
    <property type="entry name" value="SOLUTE CARRIER FAMILY 45 MEMBER 3 ISOFORM X1"/>
    <property type="match status" value="1"/>
</dbReference>
<dbReference type="Gene3D" id="1.20.1250.20">
    <property type="entry name" value="MFS general substrate transporter like domains"/>
    <property type="match status" value="1"/>
</dbReference>
<keyword evidence="2" id="KW-0813">Transport</keyword>
<dbReference type="Proteomes" id="UP000290189">
    <property type="component" value="Unassembled WGS sequence"/>
</dbReference>
<evidence type="ECO:0000256" key="1">
    <source>
        <dbReference type="ARBA" id="ARBA00004141"/>
    </source>
</evidence>
<proteinExistence type="predicted"/>
<evidence type="ECO:0000256" key="2">
    <source>
        <dbReference type="ARBA" id="ARBA00022448"/>
    </source>
</evidence>
<gene>
    <name evidence="7" type="ORF">PLBR_LOCUS1432</name>
</gene>